<keyword evidence="1" id="KW-0732">Signal</keyword>
<organism evidence="5 6">
    <name type="scientific">Brassica napus</name>
    <name type="common">Rape</name>
    <dbReference type="NCBI Taxonomy" id="3708"/>
    <lineage>
        <taxon>Eukaryota</taxon>
        <taxon>Viridiplantae</taxon>
        <taxon>Streptophyta</taxon>
        <taxon>Embryophyta</taxon>
        <taxon>Tracheophyta</taxon>
        <taxon>Spermatophyta</taxon>
        <taxon>Magnoliopsida</taxon>
        <taxon>eudicotyledons</taxon>
        <taxon>Gunneridae</taxon>
        <taxon>Pentapetalae</taxon>
        <taxon>rosids</taxon>
        <taxon>malvids</taxon>
        <taxon>Brassicales</taxon>
        <taxon>Brassicaceae</taxon>
        <taxon>Brassiceae</taxon>
        <taxon>Brassica</taxon>
    </lineage>
</organism>
<gene>
    <name evidence="5" type="ORF">HID58_041292</name>
</gene>
<proteinExistence type="predicted"/>
<protein>
    <recommendedName>
        <fullName evidence="4">Gnk2-homologous domain-containing protein</fullName>
    </recommendedName>
</protein>
<dbReference type="PANTHER" id="PTHR32099:SF51">
    <property type="entry name" value="CYSTEINE-RICH RECEPTOR-LIKE PROTEIN KINASE 25 ISOFORM X1"/>
    <property type="match status" value="1"/>
</dbReference>
<feature type="transmembrane region" description="Helical" evidence="3">
    <location>
        <begin position="246"/>
        <end position="265"/>
    </location>
</feature>
<evidence type="ECO:0000313" key="5">
    <source>
        <dbReference type="EMBL" id="KAH0901789.1"/>
    </source>
</evidence>
<feature type="domain" description="Gnk2-homologous" evidence="4">
    <location>
        <begin position="1"/>
        <end position="100"/>
    </location>
</feature>
<name>A0ABQ8BAF8_BRANA</name>
<comment type="caution">
    <text evidence="5">The sequence shown here is derived from an EMBL/GenBank/DDBJ whole genome shotgun (WGS) entry which is preliminary data.</text>
</comment>
<dbReference type="Proteomes" id="UP000824890">
    <property type="component" value="Unassembled WGS sequence"/>
</dbReference>
<feature type="transmembrane region" description="Helical" evidence="3">
    <location>
        <begin position="178"/>
        <end position="199"/>
    </location>
</feature>
<keyword evidence="3" id="KW-0472">Membrane</keyword>
<dbReference type="Pfam" id="PF01657">
    <property type="entry name" value="Stress-antifung"/>
    <property type="match status" value="2"/>
</dbReference>
<evidence type="ECO:0000259" key="4">
    <source>
        <dbReference type="PROSITE" id="PS51473"/>
    </source>
</evidence>
<dbReference type="PROSITE" id="PS51473">
    <property type="entry name" value="GNK2"/>
    <property type="match status" value="1"/>
</dbReference>
<keyword evidence="3" id="KW-1133">Transmembrane helix</keyword>
<reference evidence="5 6" key="1">
    <citation type="submission" date="2021-05" db="EMBL/GenBank/DDBJ databases">
        <title>Genome Assembly of Synthetic Allotetraploid Brassica napus Reveals Homoeologous Exchanges between Subgenomes.</title>
        <authorList>
            <person name="Davis J.T."/>
        </authorList>
    </citation>
    <scope>NUCLEOTIDE SEQUENCE [LARGE SCALE GENOMIC DNA]</scope>
    <source>
        <strain evidence="6">cv. Da-Ae</strain>
        <tissue evidence="5">Seedling</tissue>
    </source>
</reference>
<sequence length="464" mass="52039">MIILEYEGRNFTSNTSYSINLNCLISSLPNLTPTINGFYNISIEGEVNAIALCRGDLKPNQDCINCITNTAKQLQESCQMEPVPFYHTSSNVSVADKESFSKGLGSKIVDAYDTSAGVKGIVYALAQCIPDLSKSDCRICLSQIFAGVPTCCDGQSEEKQPLSPPKSDTKRINGSKTLVFAVIPIVTIVLLVISLFIYLMRRKKNLKEEAEITCSASEFQSADVIESTYSLHFDFDTIRHKSGFGAVYKVDSSALFLISILILIIELNLSRSSSRWSRDSREKVIDTFGTRQCRNSLVSPSKNLKDFLSMSLSLIQVLIGSCSAWKNWVEERLMDLIDHRILQKDQQWISAVSMLSSDSESLQLPKPSQPGFFRRSMSFSIGHNVIIENCCLLCGQVGIAVKNIFRRFGYYVPLGGRDAVRDHVSIVSMVLRGFHRFKEKRFLVWLCSRNPFLWFGSNKRKPES</sequence>
<keyword evidence="6" id="KW-1185">Reference proteome</keyword>
<keyword evidence="3" id="KW-0812">Transmembrane</keyword>
<evidence type="ECO:0000313" key="6">
    <source>
        <dbReference type="Proteomes" id="UP000824890"/>
    </source>
</evidence>
<dbReference type="PANTHER" id="PTHR32099">
    <property type="entry name" value="CYSTEINE-RICH REPEAT SECRETORY PROTEIN"/>
    <property type="match status" value="1"/>
</dbReference>
<dbReference type="InterPro" id="IPR038408">
    <property type="entry name" value="GNK2_sf"/>
</dbReference>
<dbReference type="CDD" id="cd23509">
    <property type="entry name" value="Gnk2-like"/>
    <property type="match status" value="2"/>
</dbReference>
<dbReference type="EMBL" id="JAGKQM010000011">
    <property type="protein sequence ID" value="KAH0901789.1"/>
    <property type="molecule type" value="Genomic_DNA"/>
</dbReference>
<evidence type="ECO:0000256" key="2">
    <source>
        <dbReference type="ARBA" id="ARBA00022737"/>
    </source>
</evidence>
<dbReference type="Gene3D" id="3.30.430.20">
    <property type="entry name" value="Gnk2 domain, C-X8-C-X2-C motif"/>
    <property type="match status" value="1"/>
</dbReference>
<accession>A0ABQ8BAF8</accession>
<dbReference type="InterPro" id="IPR002902">
    <property type="entry name" value="GNK2"/>
</dbReference>
<evidence type="ECO:0000256" key="3">
    <source>
        <dbReference type="SAM" id="Phobius"/>
    </source>
</evidence>
<keyword evidence="2" id="KW-0677">Repeat</keyword>
<evidence type="ECO:0000256" key="1">
    <source>
        <dbReference type="ARBA" id="ARBA00022729"/>
    </source>
</evidence>